<feature type="domain" description="SGNH hydrolase-type esterase" evidence="2">
    <location>
        <begin position="6"/>
        <end position="189"/>
    </location>
</feature>
<organism evidence="3 4">
    <name type="scientific">Myceligenerans pegani</name>
    <dbReference type="NCBI Taxonomy" id="2776917"/>
    <lineage>
        <taxon>Bacteria</taxon>
        <taxon>Bacillati</taxon>
        <taxon>Actinomycetota</taxon>
        <taxon>Actinomycetes</taxon>
        <taxon>Micrococcales</taxon>
        <taxon>Promicromonosporaceae</taxon>
        <taxon>Myceligenerans</taxon>
    </lineage>
</organism>
<evidence type="ECO:0000313" key="3">
    <source>
        <dbReference type="EMBL" id="MBE1878549.1"/>
    </source>
</evidence>
<gene>
    <name evidence="3" type="ORF">IHE71_22910</name>
</gene>
<evidence type="ECO:0000259" key="2">
    <source>
        <dbReference type="Pfam" id="PF13472"/>
    </source>
</evidence>
<dbReference type="Gene3D" id="3.40.50.1110">
    <property type="entry name" value="SGNH hydrolase"/>
    <property type="match status" value="1"/>
</dbReference>
<dbReference type="EMBL" id="JADAQT010000109">
    <property type="protein sequence ID" value="MBE1878549.1"/>
    <property type="molecule type" value="Genomic_DNA"/>
</dbReference>
<accession>A0ABR9N4F9</accession>
<sequence length="214" mass="22371">MVMLYGDSMLGRFTRPRIAALEASVEAALAADGAPYSVMVLNCAAGGWNSAHSARRGPVMARCTPAVVVLSVGMNDCVPGRLVPLDAFARNVASIRAAFIGAGLVGFLPPMVRETGHPATAPDTGAEAATSEADLPPGRRNVVLDRYRDVLRDAAGALWSLDTPGLLARRPDLEPLEEDGIHLTAQAYDMLIPELARLIAAALTSTPTGREGAS</sequence>
<dbReference type="Pfam" id="PF13472">
    <property type="entry name" value="Lipase_GDSL_2"/>
    <property type="match status" value="1"/>
</dbReference>
<dbReference type="Proteomes" id="UP000625527">
    <property type="component" value="Unassembled WGS sequence"/>
</dbReference>
<keyword evidence="4" id="KW-1185">Reference proteome</keyword>
<evidence type="ECO:0000256" key="1">
    <source>
        <dbReference type="SAM" id="MobiDB-lite"/>
    </source>
</evidence>
<dbReference type="InterPro" id="IPR013830">
    <property type="entry name" value="SGNH_hydro"/>
</dbReference>
<name>A0ABR9N4F9_9MICO</name>
<feature type="region of interest" description="Disordered" evidence="1">
    <location>
        <begin position="115"/>
        <end position="135"/>
    </location>
</feature>
<proteinExistence type="predicted"/>
<dbReference type="SUPFAM" id="SSF52266">
    <property type="entry name" value="SGNH hydrolase"/>
    <property type="match status" value="1"/>
</dbReference>
<dbReference type="InterPro" id="IPR036514">
    <property type="entry name" value="SGNH_hydro_sf"/>
</dbReference>
<comment type="caution">
    <text evidence="3">The sequence shown here is derived from an EMBL/GenBank/DDBJ whole genome shotgun (WGS) entry which is preliminary data.</text>
</comment>
<evidence type="ECO:0000313" key="4">
    <source>
        <dbReference type="Proteomes" id="UP000625527"/>
    </source>
</evidence>
<protein>
    <recommendedName>
        <fullName evidence="2">SGNH hydrolase-type esterase domain-containing protein</fullName>
    </recommendedName>
</protein>
<reference evidence="3 4" key="1">
    <citation type="submission" date="2020-10" db="EMBL/GenBank/DDBJ databases">
        <title>Myceligenerans pegani sp. nov., an endophytic actinomycete isolated from Peganum harmala L. in Xinjiang, China.</title>
        <authorList>
            <person name="Xin L."/>
        </authorList>
    </citation>
    <scope>NUCLEOTIDE SEQUENCE [LARGE SCALE GENOMIC DNA]</scope>
    <source>
        <strain evidence="3 4">TRM65318</strain>
    </source>
</reference>